<protein>
    <submittedName>
        <fullName evidence="3">GTP pyrophosphokinase family protein</fullName>
    </submittedName>
</protein>
<dbReference type="InterPro" id="IPR043519">
    <property type="entry name" value="NT_sf"/>
</dbReference>
<feature type="domain" description="RelA/SpoT" evidence="2">
    <location>
        <begin position="55"/>
        <end position="178"/>
    </location>
</feature>
<proteinExistence type="predicted"/>
<dbReference type="Proteomes" id="UP000515823">
    <property type="component" value="Chromosome"/>
</dbReference>
<dbReference type="AlphaFoldDB" id="A0A7G9G1F4"/>
<reference evidence="3 4" key="1">
    <citation type="submission" date="2020-08" db="EMBL/GenBank/DDBJ databases">
        <authorList>
            <person name="Liu C."/>
            <person name="Sun Q."/>
        </authorList>
    </citation>
    <scope>NUCLEOTIDE SEQUENCE [LARGE SCALE GENOMIC DNA]</scope>
    <source>
        <strain evidence="3 4">NSJ-38</strain>
    </source>
</reference>
<dbReference type="InterPro" id="IPR007685">
    <property type="entry name" value="RelA_SpoT"/>
</dbReference>
<dbReference type="Pfam" id="PF04607">
    <property type="entry name" value="RelA_SpoT"/>
    <property type="match status" value="1"/>
</dbReference>
<dbReference type="GO" id="GO:0015970">
    <property type="term" value="P:guanosine tetraphosphate biosynthetic process"/>
    <property type="evidence" value="ECO:0007669"/>
    <property type="project" value="UniProtKB-UniPathway"/>
</dbReference>
<dbReference type="UniPathway" id="UPA00908">
    <property type="reaction ID" value="UER00884"/>
</dbReference>
<accession>A0A7G9G1F4</accession>
<dbReference type="Gene3D" id="3.30.460.10">
    <property type="entry name" value="Beta Polymerase, domain 2"/>
    <property type="match status" value="1"/>
</dbReference>
<dbReference type="EMBL" id="CP060634">
    <property type="protein sequence ID" value="QNM04636.1"/>
    <property type="molecule type" value="Genomic_DNA"/>
</dbReference>
<keyword evidence="4" id="KW-1185">Reference proteome</keyword>
<dbReference type="InterPro" id="IPR052366">
    <property type="entry name" value="GTP_Pyrophosphokinase"/>
</dbReference>
<keyword evidence="3" id="KW-0808">Transferase</keyword>
<comment type="pathway">
    <text evidence="1">Purine metabolism; ppGpp biosynthesis; ppGpp from GTP: step 1/2.</text>
</comment>
<dbReference type="Gene3D" id="1.10.287.860">
    <property type="entry name" value="Nucleotidyltransferase"/>
    <property type="match status" value="1"/>
</dbReference>
<organism evidence="3 4">
    <name type="scientific">Qiania dongpingensis</name>
    <dbReference type="NCBI Taxonomy" id="2763669"/>
    <lineage>
        <taxon>Bacteria</taxon>
        <taxon>Bacillati</taxon>
        <taxon>Bacillota</taxon>
        <taxon>Clostridia</taxon>
        <taxon>Lachnospirales</taxon>
        <taxon>Lachnospiraceae</taxon>
        <taxon>Qiania</taxon>
    </lineage>
</organism>
<evidence type="ECO:0000256" key="1">
    <source>
        <dbReference type="ARBA" id="ARBA00004976"/>
    </source>
</evidence>
<dbReference type="PANTHER" id="PTHR47837:SF2">
    <property type="entry name" value="GTP PYROPHOSPHOKINASE YWAC"/>
    <property type="match status" value="1"/>
</dbReference>
<name>A0A7G9G1F4_9FIRM</name>
<dbReference type="SUPFAM" id="SSF81301">
    <property type="entry name" value="Nucleotidyltransferase"/>
    <property type="match status" value="1"/>
</dbReference>
<keyword evidence="3" id="KW-0418">Kinase</keyword>
<evidence type="ECO:0000313" key="4">
    <source>
        <dbReference type="Proteomes" id="UP000515823"/>
    </source>
</evidence>
<dbReference type="KEGG" id="qdo:H9Q78_09175"/>
<evidence type="ECO:0000313" key="3">
    <source>
        <dbReference type="EMBL" id="QNM04636.1"/>
    </source>
</evidence>
<gene>
    <name evidence="3" type="ORF">H9Q78_09175</name>
</gene>
<dbReference type="RefSeq" id="WP_249301165.1">
    <property type="nucleotide sequence ID" value="NZ_CP060634.1"/>
</dbReference>
<evidence type="ECO:0000259" key="2">
    <source>
        <dbReference type="SMART" id="SM00954"/>
    </source>
</evidence>
<dbReference type="CDD" id="cd05399">
    <property type="entry name" value="NT_Rel-Spo_like"/>
    <property type="match status" value="1"/>
</dbReference>
<dbReference type="SMART" id="SM00954">
    <property type="entry name" value="RelA_SpoT"/>
    <property type="match status" value="1"/>
</dbReference>
<sequence length="221" mass="25677">MAIPELPKEYDQLDQWKTLMFLYSSALQEVQTRINILSDEFHHINHYNPIEHVKARIKTPESIVKKLKRLGFEATIDNMYRELHDIAGVRIICSFTSDIYYLADAISRQNDVNVLMVKDYIANPKPNGYRSYHMVISVPIYLSSGQVEMKVEIQIRTIAMDFWASLEHKIHYKFEGAAPSHMRENLKECADMVALLDERMMALNESLQEAGEPEDDSREQP</sequence>
<dbReference type="GO" id="GO:0016301">
    <property type="term" value="F:kinase activity"/>
    <property type="evidence" value="ECO:0007669"/>
    <property type="project" value="UniProtKB-KW"/>
</dbReference>
<dbReference type="PANTHER" id="PTHR47837">
    <property type="entry name" value="GTP PYROPHOSPHOKINASE YJBM"/>
    <property type="match status" value="1"/>
</dbReference>